<proteinExistence type="predicted"/>
<gene>
    <name evidence="1" type="primary">Hypp8247</name>
    <name evidence="1" type="ORF">BLAG_LOCUS9884</name>
</gene>
<sequence>MDLGERVRAIVPEIFTIQDLRNNNTYGTNGYGQLNSNALEAIYGRRTGPITQPGVGPHYELTTAGS</sequence>
<dbReference type="EMBL" id="OV696701">
    <property type="protein sequence ID" value="CAH1248561.1"/>
    <property type="molecule type" value="Genomic_DNA"/>
</dbReference>
<accession>A0A8J9Z7S6</accession>
<evidence type="ECO:0000313" key="2">
    <source>
        <dbReference type="Proteomes" id="UP000838412"/>
    </source>
</evidence>
<evidence type="ECO:0000313" key="1">
    <source>
        <dbReference type="EMBL" id="CAH1248561.1"/>
    </source>
</evidence>
<keyword evidence="2" id="KW-1185">Reference proteome</keyword>
<reference evidence="1" key="1">
    <citation type="submission" date="2022-01" db="EMBL/GenBank/DDBJ databases">
        <authorList>
            <person name="Braso-Vives M."/>
        </authorList>
    </citation>
    <scope>NUCLEOTIDE SEQUENCE</scope>
</reference>
<dbReference type="Proteomes" id="UP000838412">
    <property type="component" value="Chromosome 16"/>
</dbReference>
<name>A0A8J9Z7S6_BRALA</name>
<organism evidence="1 2">
    <name type="scientific">Branchiostoma lanceolatum</name>
    <name type="common">Common lancelet</name>
    <name type="synonym">Amphioxus lanceolatum</name>
    <dbReference type="NCBI Taxonomy" id="7740"/>
    <lineage>
        <taxon>Eukaryota</taxon>
        <taxon>Metazoa</taxon>
        <taxon>Chordata</taxon>
        <taxon>Cephalochordata</taxon>
        <taxon>Leptocardii</taxon>
        <taxon>Amphioxiformes</taxon>
        <taxon>Branchiostomatidae</taxon>
        <taxon>Branchiostoma</taxon>
    </lineage>
</organism>
<protein>
    <submittedName>
        <fullName evidence="1">Hypp8247 protein</fullName>
    </submittedName>
</protein>
<dbReference type="AlphaFoldDB" id="A0A8J9Z7S6"/>